<protein>
    <submittedName>
        <fullName evidence="1">Cyclase family protein</fullName>
    </submittedName>
</protein>
<dbReference type="GO" id="GO:0004061">
    <property type="term" value="F:arylformamidase activity"/>
    <property type="evidence" value="ECO:0007669"/>
    <property type="project" value="InterPro"/>
</dbReference>
<dbReference type="SUPFAM" id="SSF102198">
    <property type="entry name" value="Putative cyclase"/>
    <property type="match status" value="1"/>
</dbReference>
<dbReference type="InterPro" id="IPR037175">
    <property type="entry name" value="KFase_sf"/>
</dbReference>
<dbReference type="Proteomes" id="UP000509626">
    <property type="component" value="Chromosome"/>
</dbReference>
<dbReference type="AlphaFoldDB" id="A0A7D5QE95"/>
<name>A0A7D5QE95_9EURY</name>
<dbReference type="KEGG" id="halu:HUG12_13685"/>
<dbReference type="PANTHER" id="PTHR31118">
    <property type="entry name" value="CYCLASE-LIKE PROTEIN 2"/>
    <property type="match status" value="1"/>
</dbReference>
<dbReference type="Gene3D" id="3.50.30.50">
    <property type="entry name" value="Putative cyclase"/>
    <property type="match status" value="1"/>
</dbReference>
<reference evidence="1 2" key="1">
    <citation type="submission" date="2020-06" db="EMBL/GenBank/DDBJ databases">
        <title>NJ-3-1, isolated from saline soil.</title>
        <authorList>
            <person name="Cui H.L."/>
            <person name="Shi X."/>
        </authorList>
    </citation>
    <scope>NUCLEOTIDE SEQUENCE [LARGE SCALE GENOMIC DNA]</scope>
    <source>
        <strain evidence="1 2">NJ-3-1</strain>
    </source>
</reference>
<dbReference type="EMBL" id="CP058579">
    <property type="protein sequence ID" value="QLG62721.1"/>
    <property type="molecule type" value="Genomic_DNA"/>
</dbReference>
<dbReference type="PANTHER" id="PTHR31118:SF32">
    <property type="entry name" value="KYNURENINE FORMAMIDASE"/>
    <property type="match status" value="1"/>
</dbReference>
<dbReference type="InterPro" id="IPR007325">
    <property type="entry name" value="KFase/CYL"/>
</dbReference>
<evidence type="ECO:0000313" key="2">
    <source>
        <dbReference type="Proteomes" id="UP000509626"/>
    </source>
</evidence>
<proteinExistence type="predicted"/>
<dbReference type="RefSeq" id="WP_179269306.1">
    <property type="nucleotide sequence ID" value="NZ_CP058579.1"/>
</dbReference>
<keyword evidence="2" id="KW-1185">Reference proteome</keyword>
<dbReference type="OrthoDB" id="9014at2157"/>
<dbReference type="GeneID" id="56038530"/>
<evidence type="ECO:0000313" key="1">
    <source>
        <dbReference type="EMBL" id="QLG62721.1"/>
    </source>
</evidence>
<organism evidence="1 2">
    <name type="scientific">Halorarum salinum</name>
    <dbReference type="NCBI Taxonomy" id="2743089"/>
    <lineage>
        <taxon>Archaea</taxon>
        <taxon>Methanobacteriati</taxon>
        <taxon>Methanobacteriota</taxon>
        <taxon>Stenosarchaea group</taxon>
        <taxon>Halobacteria</taxon>
        <taxon>Halobacteriales</taxon>
        <taxon>Haloferacaceae</taxon>
        <taxon>Halorarum</taxon>
    </lineage>
</organism>
<dbReference type="GO" id="GO:0019441">
    <property type="term" value="P:L-tryptophan catabolic process to kynurenine"/>
    <property type="evidence" value="ECO:0007669"/>
    <property type="project" value="InterPro"/>
</dbReference>
<sequence length="214" mass="22327">MTLRDLTRPVEDGMATYPGDPAVSVAEHASMASDGYRVTALELGTHTGTHVDAPSHVEPDGATLGEFGPGAFEFDAHVVDATGLDPREAIGPEAVPGTDADLVLFHTGWEDRWGTDRYRAHPYLSRAAAERCAGRGFAVGLDCFSPDPTPGSDGGNGFEGYGVPAHRALLGAGLLVVENLIGLGDLPERCSVSAYPLRVDADGAPARVVAEFEG</sequence>
<dbReference type="Pfam" id="PF04199">
    <property type="entry name" value="Cyclase"/>
    <property type="match status" value="1"/>
</dbReference>
<accession>A0A7D5QE95</accession>
<gene>
    <name evidence="1" type="ORF">HUG12_13685</name>
</gene>